<evidence type="ECO:0000256" key="7">
    <source>
        <dbReference type="ARBA" id="ARBA00022692"/>
    </source>
</evidence>
<dbReference type="Proteomes" id="UP000054526">
    <property type="component" value="Unassembled WGS sequence"/>
</dbReference>
<feature type="domain" description="Histidine kinase" evidence="15">
    <location>
        <begin position="337"/>
        <end position="532"/>
    </location>
</feature>
<protein>
    <recommendedName>
        <fullName evidence="3">histidine kinase</fullName>
        <ecNumber evidence="3">2.7.13.3</ecNumber>
    </recommendedName>
</protein>
<dbReference type="Pfam" id="PF14689">
    <property type="entry name" value="SPOB_a"/>
    <property type="match status" value="1"/>
</dbReference>
<comment type="catalytic activity">
    <reaction evidence="1">
        <text>ATP + protein L-histidine = ADP + protein N-phospho-L-histidine.</text>
        <dbReference type="EC" id="2.7.13.3"/>
    </reaction>
</comment>
<keyword evidence="10" id="KW-0067">ATP-binding</keyword>
<dbReference type="Pfam" id="PF17203">
    <property type="entry name" value="sCache_3_2"/>
    <property type="match status" value="1"/>
</dbReference>
<reference evidence="16 17" key="1">
    <citation type="submission" date="2014-12" db="EMBL/GenBank/DDBJ databases">
        <title>Draft genome sequence of Cohnella kolymensis strain B-2846.</title>
        <authorList>
            <person name="Karlyshev A.V."/>
            <person name="Kudryashova E.B."/>
        </authorList>
    </citation>
    <scope>NUCLEOTIDE SEQUENCE [LARGE SCALE GENOMIC DNA]</scope>
    <source>
        <strain evidence="16 17">VKM B-2846</strain>
    </source>
</reference>
<evidence type="ECO:0000256" key="8">
    <source>
        <dbReference type="ARBA" id="ARBA00022741"/>
    </source>
</evidence>
<dbReference type="InterPro" id="IPR013767">
    <property type="entry name" value="PAS_fold"/>
</dbReference>
<feature type="transmembrane region" description="Helical" evidence="14">
    <location>
        <begin position="12"/>
        <end position="35"/>
    </location>
</feature>
<evidence type="ECO:0000313" key="17">
    <source>
        <dbReference type="Proteomes" id="UP000054526"/>
    </source>
</evidence>
<dbReference type="InterPro" id="IPR033463">
    <property type="entry name" value="sCache_3"/>
</dbReference>
<evidence type="ECO:0000256" key="13">
    <source>
        <dbReference type="ARBA" id="ARBA00023136"/>
    </source>
</evidence>
<evidence type="ECO:0000256" key="3">
    <source>
        <dbReference type="ARBA" id="ARBA00012438"/>
    </source>
</evidence>
<name>A0ABR5A452_9BACL</name>
<dbReference type="SUPFAM" id="SSF55874">
    <property type="entry name" value="ATPase domain of HSP90 chaperone/DNA topoisomerase II/histidine kinase"/>
    <property type="match status" value="1"/>
</dbReference>
<keyword evidence="7 14" id="KW-0812">Transmembrane</keyword>
<evidence type="ECO:0000256" key="6">
    <source>
        <dbReference type="ARBA" id="ARBA00022679"/>
    </source>
</evidence>
<dbReference type="InterPro" id="IPR029151">
    <property type="entry name" value="Sensor-like_sf"/>
</dbReference>
<evidence type="ECO:0000256" key="12">
    <source>
        <dbReference type="ARBA" id="ARBA00023012"/>
    </source>
</evidence>
<dbReference type="InterPro" id="IPR016120">
    <property type="entry name" value="Sig_transdc_His_kin_SpoOB"/>
</dbReference>
<dbReference type="InterPro" id="IPR003594">
    <property type="entry name" value="HATPase_dom"/>
</dbReference>
<dbReference type="EC" id="2.7.13.3" evidence="3"/>
<evidence type="ECO:0000259" key="15">
    <source>
        <dbReference type="PROSITE" id="PS50109"/>
    </source>
</evidence>
<keyword evidence="9 16" id="KW-0418">Kinase</keyword>
<evidence type="ECO:0000256" key="5">
    <source>
        <dbReference type="ARBA" id="ARBA00022553"/>
    </source>
</evidence>
<evidence type="ECO:0000256" key="2">
    <source>
        <dbReference type="ARBA" id="ARBA00004651"/>
    </source>
</evidence>
<dbReference type="InterPro" id="IPR005467">
    <property type="entry name" value="His_kinase_dom"/>
</dbReference>
<dbReference type="PRINTS" id="PR00344">
    <property type="entry name" value="BCTRLSENSOR"/>
</dbReference>
<dbReference type="Pfam" id="PF00989">
    <property type="entry name" value="PAS"/>
    <property type="match status" value="1"/>
</dbReference>
<evidence type="ECO:0000256" key="14">
    <source>
        <dbReference type="SAM" id="Phobius"/>
    </source>
</evidence>
<keyword evidence="13 14" id="KW-0472">Membrane</keyword>
<keyword evidence="17" id="KW-1185">Reference proteome</keyword>
<keyword evidence="12" id="KW-0902">Two-component regulatory system</keyword>
<dbReference type="Pfam" id="PF02518">
    <property type="entry name" value="HATPase_c"/>
    <property type="match status" value="1"/>
</dbReference>
<accession>A0ABR5A452</accession>
<dbReference type="Gene3D" id="3.30.565.10">
    <property type="entry name" value="Histidine kinase-like ATPase, C-terminal domain"/>
    <property type="match status" value="1"/>
</dbReference>
<evidence type="ECO:0000256" key="1">
    <source>
        <dbReference type="ARBA" id="ARBA00000085"/>
    </source>
</evidence>
<keyword evidence="11 14" id="KW-1133">Transmembrane helix</keyword>
<keyword evidence="6" id="KW-0808">Transferase</keyword>
<dbReference type="PANTHER" id="PTHR43547:SF10">
    <property type="entry name" value="SENSOR HISTIDINE KINASE DCUS"/>
    <property type="match status" value="1"/>
</dbReference>
<dbReference type="Gene3D" id="1.10.287.130">
    <property type="match status" value="1"/>
</dbReference>
<comment type="subcellular location">
    <subcellularLocation>
        <location evidence="2">Cell membrane</location>
        <topology evidence="2">Multi-pass membrane protein</topology>
    </subcellularLocation>
</comment>
<evidence type="ECO:0000256" key="9">
    <source>
        <dbReference type="ARBA" id="ARBA00022777"/>
    </source>
</evidence>
<dbReference type="PANTHER" id="PTHR43547">
    <property type="entry name" value="TWO-COMPONENT HISTIDINE KINASE"/>
    <property type="match status" value="1"/>
</dbReference>
<dbReference type="GO" id="GO:0016301">
    <property type="term" value="F:kinase activity"/>
    <property type="evidence" value="ECO:0007669"/>
    <property type="project" value="UniProtKB-KW"/>
</dbReference>
<comment type="caution">
    <text evidence="16">The sequence shown here is derived from an EMBL/GenBank/DDBJ whole genome shotgun (WGS) entry which is preliminary data.</text>
</comment>
<keyword evidence="4" id="KW-1003">Cell membrane</keyword>
<dbReference type="InterPro" id="IPR036890">
    <property type="entry name" value="HATPase_C_sf"/>
</dbReference>
<gene>
    <name evidence="16" type="ORF">SD71_13380</name>
</gene>
<dbReference type="EMBL" id="JXAL01000021">
    <property type="protein sequence ID" value="KIL35498.1"/>
    <property type="molecule type" value="Genomic_DNA"/>
</dbReference>
<feature type="transmembrane region" description="Helical" evidence="14">
    <location>
        <begin position="178"/>
        <end position="197"/>
    </location>
</feature>
<proteinExistence type="predicted"/>
<evidence type="ECO:0000256" key="11">
    <source>
        <dbReference type="ARBA" id="ARBA00022989"/>
    </source>
</evidence>
<dbReference type="SUPFAM" id="SSF55890">
    <property type="entry name" value="Sporulation response regulatory protein Spo0B"/>
    <property type="match status" value="1"/>
</dbReference>
<evidence type="ECO:0000256" key="4">
    <source>
        <dbReference type="ARBA" id="ARBA00022475"/>
    </source>
</evidence>
<evidence type="ECO:0000313" key="16">
    <source>
        <dbReference type="EMBL" id="KIL35498.1"/>
    </source>
</evidence>
<dbReference type="InterPro" id="IPR004358">
    <property type="entry name" value="Sig_transdc_His_kin-like_C"/>
</dbReference>
<dbReference type="SUPFAM" id="SSF103190">
    <property type="entry name" value="Sensory domain-like"/>
    <property type="match status" value="1"/>
</dbReference>
<keyword evidence="5" id="KW-0597">Phosphoprotein</keyword>
<dbReference type="Gene3D" id="3.30.450.20">
    <property type="entry name" value="PAS domain"/>
    <property type="match status" value="2"/>
</dbReference>
<dbReference type="InterPro" id="IPR039506">
    <property type="entry name" value="SPOB_a"/>
</dbReference>
<dbReference type="SMART" id="SM00387">
    <property type="entry name" value="HATPase_c"/>
    <property type="match status" value="1"/>
</dbReference>
<keyword evidence="8" id="KW-0547">Nucleotide-binding</keyword>
<organism evidence="16 17">
    <name type="scientific">Cohnella kolymensis</name>
    <dbReference type="NCBI Taxonomy" id="1590652"/>
    <lineage>
        <taxon>Bacteria</taxon>
        <taxon>Bacillati</taxon>
        <taxon>Bacillota</taxon>
        <taxon>Bacilli</taxon>
        <taxon>Bacillales</taxon>
        <taxon>Paenibacillaceae</taxon>
        <taxon>Cohnella</taxon>
    </lineage>
</organism>
<evidence type="ECO:0000256" key="10">
    <source>
        <dbReference type="ARBA" id="ARBA00022840"/>
    </source>
</evidence>
<sequence>MTFPLKRFRISLLAQIILLITVMLFISILLVSAHFTGMIQDIMKESAGQQAMTVAKLAAEDPTIIEGFLKENPSETIQPAAENIRKITGASYVVIGNREGIRYSHHNTANIGKPMGTSNDAVFSHKDSVIYEGVGVSGPAVKAKTPIYNKNGEIVGVSSVGFLLNDIEARIAQYKSEVMKLSMLLFVLGCAGAVLIARRVKKLIFGLEPEEIAFLFKEKEATIESIRDAIVAVDLHNRVISMNKRAREILQDQQVESGKTINNDRIRSILQEVIRTKTGRSNQNIPVGHKMYVMDLSPIMNQDKVIGMVITIRTMSEIEQLTDEVTKITAYSEHMRAQNHEYLNKLNTIYGLISLNQYDKALEIISSEVKERQDIIAFLISSVKDPLIAACLLGKINRAKERKTQLIIDMESNLSAIPAGMDTELIVTVLGNLIDNAIDASREKQGDGGLVKVSFTDLGPDLIFDIDDNGPGVPQDKESVIFIDGFSTKEGENRGIGLAIVQSSLNVLQGNIQISQSEMGGARFTVVVPKSAQRSRYTG</sequence>
<dbReference type="PROSITE" id="PS50109">
    <property type="entry name" value="HIS_KIN"/>
    <property type="match status" value="1"/>
</dbReference>